<dbReference type="GO" id="GO:0006400">
    <property type="term" value="P:tRNA modification"/>
    <property type="evidence" value="ECO:0007669"/>
    <property type="project" value="InterPro"/>
</dbReference>
<organism evidence="1 2">
    <name type="scientific">Metallosphaera tengchongensis</name>
    <dbReference type="NCBI Taxonomy" id="1532350"/>
    <lineage>
        <taxon>Archaea</taxon>
        <taxon>Thermoproteota</taxon>
        <taxon>Thermoprotei</taxon>
        <taxon>Sulfolobales</taxon>
        <taxon>Sulfolobaceae</taxon>
        <taxon>Metallosphaera</taxon>
    </lineage>
</organism>
<accession>A0A6N0NUK5</accession>
<dbReference type="AlphaFoldDB" id="A0A6N0NUK5"/>
<dbReference type="Proteomes" id="UP000509301">
    <property type="component" value="Chromosome"/>
</dbReference>
<name>A0A6N0NUK5_9CREN</name>
<dbReference type="OrthoDB" id="34466at2157"/>
<keyword evidence="2" id="KW-1185">Reference proteome</keyword>
<evidence type="ECO:0000313" key="2">
    <source>
        <dbReference type="Proteomes" id="UP000509301"/>
    </source>
</evidence>
<dbReference type="GeneID" id="55640960"/>
<dbReference type="RefSeq" id="WP_174629616.1">
    <property type="nucleotide sequence ID" value="NZ_CP049074.1"/>
</dbReference>
<evidence type="ECO:0008006" key="3">
    <source>
        <dbReference type="Google" id="ProtNLM"/>
    </source>
</evidence>
<gene>
    <name evidence="1" type="ORF">GWK48_03385</name>
</gene>
<dbReference type="GO" id="GO:0003723">
    <property type="term" value="F:RNA binding"/>
    <property type="evidence" value="ECO:0007669"/>
    <property type="project" value="InterPro"/>
</dbReference>
<dbReference type="KEGG" id="mten:GWK48_03385"/>
<reference evidence="1 2" key="1">
    <citation type="submission" date="2020-02" db="EMBL/GenBank/DDBJ databases">
        <title>Comparative genome analysis reveals the metabolism and evolution of the thermophilic archaeal genus Metallosphaera.</title>
        <authorList>
            <person name="Jiang C."/>
        </authorList>
    </citation>
    <scope>NUCLEOTIDE SEQUENCE [LARGE SCALE GENOMIC DNA]</scope>
    <source>
        <strain evidence="1 2">Ric-A</strain>
    </source>
</reference>
<dbReference type="EMBL" id="CP049074">
    <property type="protein sequence ID" value="QKQ99562.1"/>
    <property type="molecule type" value="Genomic_DNA"/>
</dbReference>
<dbReference type="InterPro" id="IPR040183">
    <property type="entry name" value="THUMPD1-like"/>
</dbReference>
<dbReference type="CDD" id="cd11717">
    <property type="entry name" value="THUMP_THUMPD1_like"/>
    <property type="match status" value="1"/>
</dbReference>
<proteinExistence type="predicted"/>
<protein>
    <recommendedName>
        <fullName evidence="3">THUMP domain-containing protein</fullName>
    </recommendedName>
</protein>
<evidence type="ECO:0000313" key="1">
    <source>
        <dbReference type="EMBL" id="QKQ99562.1"/>
    </source>
</evidence>
<sequence length="169" mass="18541">MSSKNLCLLITTAPNKGRKCRIEVLNRILPHDSEASVDEVVANVLLVNSKLPSQLCYGLVISAPPACARKVYPIVLFSPSTYQDVLETSKLLLDRLRGTSYVECFVRGGSLDCRVLQMAIGGLLKDTKIDSKNYSIKLTLNVLKDVTTFSLLSKGQEKVSVKSPGQNIR</sequence>